<proteinExistence type="predicted"/>
<evidence type="ECO:0000256" key="3">
    <source>
        <dbReference type="PROSITE-ProRule" id="PRU00221"/>
    </source>
</evidence>
<dbReference type="InterPro" id="IPR051350">
    <property type="entry name" value="WD_repeat-ST_regulator"/>
</dbReference>
<dbReference type="PANTHER" id="PTHR22838">
    <property type="entry name" value="WD REPEAT PROTEIN 26-RELATED"/>
    <property type="match status" value="1"/>
</dbReference>
<evidence type="ECO:0000313" key="5">
    <source>
        <dbReference type="Proteomes" id="UP000002753"/>
    </source>
</evidence>
<dbReference type="SMART" id="SM00320">
    <property type="entry name" value="WD40"/>
    <property type="match status" value="5"/>
</dbReference>
<organism evidence="4 5">
    <name type="scientific">Saccharomyces kudriavzevii (strain ATCC MYA-4449 / AS 2.2408 / CBS 8840 / NBRC 1802 / NCYC 2889)</name>
    <name type="common">Yeast</name>
    <dbReference type="NCBI Taxonomy" id="226230"/>
    <lineage>
        <taxon>Eukaryota</taxon>
        <taxon>Fungi</taxon>
        <taxon>Dikarya</taxon>
        <taxon>Ascomycota</taxon>
        <taxon>Saccharomycotina</taxon>
        <taxon>Saccharomycetes</taxon>
        <taxon>Saccharomycetales</taxon>
        <taxon>Saccharomycetaceae</taxon>
        <taxon>Saccharomyces</taxon>
    </lineage>
</organism>
<dbReference type="PROSITE" id="PS50082">
    <property type="entry name" value="WD_REPEATS_2"/>
    <property type="match status" value="2"/>
</dbReference>
<accession>J6EFM2</accession>
<sequence length="782" mass="87862">MNVCGWISGSLHQRRDLDSTRSCTIPLEPMSHTGKIAYVLNNDAEEASSPAAAVGCFDKHQLTKLLIHTLKELGYDSAADQLLLESGGYQNESNHIQTFFKLVKAGQFHLIDWHIVCSLPLANCSPLRPEWLQTLVVVVAAATATATVTASSSFDHMLLQLQQLQLLMGSVSSSTCSDADIATLRNYVEIMILVNRQIFLEFFHPAATAASHAGPRTALPVLYLRKILKNFIEIWDSLLVSNDQFLNEENIFNPETTLRELSTYLTNPKLTAHLNLERDHLMDAISKYIDPNELVPKGRLLHLLKQAIKYQQSQDIFNIIDPDDDASFSSSAHRINLLQDNISHDLTVTFQEWKTIQDTTDEIWFLTFSPNGRYLASATSESSRGYFITVYDVEQDFKIHKTCVSLSQSVLYLMFSPNSQYLVACPFSEDVTIYDMNATSRPDASASDSFLPYPSTRLSPMDSFKLDTSPYLDDTESSTSSSSRPANANSSQSRVWCCDAFHTAQYADWMVVGSPDREAIVHSLTTKESLFSLKGRTCIALGHDENISGRKLIDPTKVLYAPKAGGNGNWQYVEDDETFPRVHDVKISYDDKYVLLMTHQGVIDVYDFSGFPSREELSKQTVDLKNFLIPRIARLDVGKNMTCISLPLNTAHQDGHKQQIAESQYSVLVSLQDNELQMWDYRENILIQKYFGQKQQHFIIRSCFAYGNKLVMSGSEDGKIYIWDRIRGNLVSVLSGHSTIMSNSTKPMGKNCNVVASNPVDKEMFVSGGDDGKIKIWKISRN</sequence>
<dbReference type="Proteomes" id="UP000002753">
    <property type="component" value="Unassembled WGS sequence"/>
</dbReference>
<feature type="repeat" description="WD" evidence="3">
    <location>
        <begin position="761"/>
        <end position="782"/>
    </location>
</feature>
<evidence type="ECO:0000256" key="1">
    <source>
        <dbReference type="ARBA" id="ARBA00022574"/>
    </source>
</evidence>
<evidence type="ECO:0000313" key="4">
    <source>
        <dbReference type="EMBL" id="EJT42889.1"/>
    </source>
</evidence>
<dbReference type="InterPro" id="IPR036322">
    <property type="entry name" value="WD40_repeat_dom_sf"/>
</dbReference>
<reference evidence="5" key="2">
    <citation type="journal article" date="2011" name="G3 (Bethesda)">
        <title>The awesome power of yeast evolutionary genetics: New genome sequences and strain resources for the Saccharomyces sensu stricto genus.</title>
        <authorList>
            <person name="Scannell D.R."/>
            <person name="Zill O.A."/>
            <person name="Rokas A."/>
            <person name="Payen C."/>
            <person name="Dunham M.J."/>
            <person name="Eisen M.B."/>
            <person name="Rine J."/>
            <person name="Johnston M."/>
            <person name="Hittinger C.T."/>
        </authorList>
    </citation>
    <scope>GENOME REANNOTATION</scope>
    <source>
        <strain evidence="5">ATCC MYA-4449 / AS 2.2408 / CBS 8840 / NBRC 1802 / NCYC 2889</strain>
    </source>
</reference>
<dbReference type="Pfam" id="PF23627">
    <property type="entry name" value="LisH_WDR26"/>
    <property type="match status" value="1"/>
</dbReference>
<reference evidence="4 5" key="1">
    <citation type="journal article" date="2003" name="Science">
        <title>Finding functional features in Saccharomyces genomes by phylogenetic footprinting.</title>
        <authorList>
            <person name="Cliften P.F."/>
            <person name="Sudarsanam P."/>
            <person name="Desikan A."/>
            <person name="Fulton L."/>
            <person name="Fulton B."/>
            <person name="Majors J."/>
            <person name="Waterston R."/>
            <person name="Cohen B.A."/>
            <person name="Johnston M."/>
        </authorList>
    </citation>
    <scope>NUCLEOTIDE SEQUENCE [LARGE SCALE GENOMIC DNA]</scope>
    <source>
        <strain evidence="5">ATCC MYA-4449 / AS 2.2408 / CBS 8840 / NBRC 1802 / NCYC 2889</strain>
    </source>
</reference>
<dbReference type="PANTHER" id="PTHR22838:SF0">
    <property type="entry name" value="WD REPEAT-CONTAINING PROTEIN 26"/>
    <property type="match status" value="1"/>
</dbReference>
<dbReference type="SUPFAM" id="SSF50978">
    <property type="entry name" value="WD40 repeat-like"/>
    <property type="match status" value="1"/>
</dbReference>
<dbReference type="AlphaFoldDB" id="J6EFM2"/>
<gene>
    <name evidence="4" type="primary">YCL039W</name>
    <name evidence="4" type="ORF">SKUD_207206</name>
</gene>
<dbReference type="InterPro" id="IPR001680">
    <property type="entry name" value="WD40_rpt"/>
</dbReference>
<dbReference type="HOGENOM" id="CLU_020885_0_0_1"/>
<feature type="repeat" description="WD" evidence="3">
    <location>
        <begin position="708"/>
        <end position="733"/>
    </location>
</feature>
<evidence type="ECO:0000256" key="2">
    <source>
        <dbReference type="ARBA" id="ARBA00022737"/>
    </source>
</evidence>
<protein>
    <submittedName>
        <fullName evidence="4">GID7-like protein</fullName>
    </submittedName>
</protein>
<dbReference type="STRING" id="226230.J6EFM2"/>
<name>J6EFM2_SACK1</name>
<dbReference type="Pfam" id="PF00400">
    <property type="entry name" value="WD40"/>
    <property type="match status" value="3"/>
</dbReference>
<dbReference type="GO" id="GO:0034657">
    <property type="term" value="C:GID complex"/>
    <property type="evidence" value="ECO:0007669"/>
    <property type="project" value="TreeGrafter"/>
</dbReference>
<dbReference type="InterPro" id="IPR015943">
    <property type="entry name" value="WD40/YVTN_repeat-like_dom_sf"/>
</dbReference>
<comment type="caution">
    <text evidence="4">The sequence shown here is derived from an EMBL/GenBank/DDBJ whole genome shotgun (WGS) entry which is preliminary data.</text>
</comment>
<keyword evidence="1 3" id="KW-0853">WD repeat</keyword>
<dbReference type="GO" id="GO:0043161">
    <property type="term" value="P:proteasome-mediated ubiquitin-dependent protein catabolic process"/>
    <property type="evidence" value="ECO:0007669"/>
    <property type="project" value="TreeGrafter"/>
</dbReference>
<dbReference type="Gene3D" id="2.130.10.10">
    <property type="entry name" value="YVTN repeat-like/Quinoprotein amine dehydrogenase"/>
    <property type="match status" value="2"/>
</dbReference>
<keyword evidence="5" id="KW-1185">Reference proteome</keyword>
<dbReference type="PROSITE" id="PS50294">
    <property type="entry name" value="WD_REPEATS_REGION"/>
    <property type="match status" value="1"/>
</dbReference>
<keyword evidence="2" id="KW-0677">Repeat</keyword>
<dbReference type="EMBL" id="AACI03001033">
    <property type="protein sequence ID" value="EJT42889.1"/>
    <property type="molecule type" value="Genomic_DNA"/>
</dbReference>